<evidence type="ECO:0000313" key="1">
    <source>
        <dbReference type="EMBL" id="CAG6774551.1"/>
    </source>
</evidence>
<name>A0A8D9F278_9HEMI</name>
<proteinExistence type="predicted"/>
<sequence length="110" mass="12730">MTCQFFFCAKNLESFYTRHTGEHIASVVQNYKVSAVSIEFIIIGLINKYTNVKHQLDVLFVVVEQVNLFEVKTHLFIKTCALYCHFNQLPWLSGHCTSLARGRPGFESRR</sequence>
<accession>A0A8D9F278</accession>
<protein>
    <submittedName>
        <fullName evidence="1">Uncharacterized protein</fullName>
    </submittedName>
</protein>
<organism evidence="1">
    <name type="scientific">Cacopsylla melanoneura</name>
    <dbReference type="NCBI Taxonomy" id="428564"/>
    <lineage>
        <taxon>Eukaryota</taxon>
        <taxon>Metazoa</taxon>
        <taxon>Ecdysozoa</taxon>
        <taxon>Arthropoda</taxon>
        <taxon>Hexapoda</taxon>
        <taxon>Insecta</taxon>
        <taxon>Pterygota</taxon>
        <taxon>Neoptera</taxon>
        <taxon>Paraneoptera</taxon>
        <taxon>Hemiptera</taxon>
        <taxon>Sternorrhyncha</taxon>
        <taxon>Psylloidea</taxon>
        <taxon>Psyllidae</taxon>
        <taxon>Psyllinae</taxon>
        <taxon>Cacopsylla</taxon>
    </lineage>
</organism>
<dbReference type="EMBL" id="HBUF01595160">
    <property type="protein sequence ID" value="CAG6774551.1"/>
    <property type="molecule type" value="Transcribed_RNA"/>
</dbReference>
<dbReference type="AlphaFoldDB" id="A0A8D9F278"/>
<reference evidence="1" key="1">
    <citation type="submission" date="2021-05" db="EMBL/GenBank/DDBJ databases">
        <authorList>
            <person name="Alioto T."/>
            <person name="Alioto T."/>
            <person name="Gomez Garrido J."/>
        </authorList>
    </citation>
    <scope>NUCLEOTIDE SEQUENCE</scope>
</reference>